<dbReference type="EMBL" id="CM046397">
    <property type="protein sequence ID" value="KAI8535376.1"/>
    <property type="molecule type" value="Genomic_DNA"/>
</dbReference>
<comment type="caution">
    <text evidence="1">The sequence shown here is derived from an EMBL/GenBank/DDBJ whole genome shotgun (WGS) entry which is preliminary data.</text>
</comment>
<dbReference type="Proteomes" id="UP001062846">
    <property type="component" value="Chromosome 10"/>
</dbReference>
<sequence length="209" mass="23413">MAANGWNIEFPRRFWWPSGSIFEKKNLILWSQSAAGAIGVAHDMSFSHAPFRFPRTVDRFKGAINSSVPLPWLELLFKKVGVPHSKHHQQNLSKPYQVLSVHSSKQAVRMANDDLAARVESLEAEMTFYRREIKELNTQIVQLTSTIRSLRRAVSNLQDFSFDQLDNKGDPEYTLGGDSEETAENSEGSPNGSDDRSDGANDASDRGSD</sequence>
<name>A0ACC0M2Z6_RHOML</name>
<keyword evidence="2" id="KW-1185">Reference proteome</keyword>
<reference evidence="1" key="1">
    <citation type="submission" date="2022-02" db="EMBL/GenBank/DDBJ databases">
        <title>Plant Genome Project.</title>
        <authorList>
            <person name="Zhang R.-G."/>
        </authorList>
    </citation>
    <scope>NUCLEOTIDE SEQUENCE</scope>
    <source>
        <strain evidence="1">AT1</strain>
    </source>
</reference>
<protein>
    <submittedName>
        <fullName evidence="1">Uncharacterized protein</fullName>
    </submittedName>
</protein>
<proteinExistence type="predicted"/>
<evidence type="ECO:0000313" key="2">
    <source>
        <dbReference type="Proteomes" id="UP001062846"/>
    </source>
</evidence>
<organism evidence="1 2">
    <name type="scientific">Rhododendron molle</name>
    <name type="common">Chinese azalea</name>
    <name type="synonym">Azalea mollis</name>
    <dbReference type="NCBI Taxonomy" id="49168"/>
    <lineage>
        <taxon>Eukaryota</taxon>
        <taxon>Viridiplantae</taxon>
        <taxon>Streptophyta</taxon>
        <taxon>Embryophyta</taxon>
        <taxon>Tracheophyta</taxon>
        <taxon>Spermatophyta</taxon>
        <taxon>Magnoliopsida</taxon>
        <taxon>eudicotyledons</taxon>
        <taxon>Gunneridae</taxon>
        <taxon>Pentapetalae</taxon>
        <taxon>asterids</taxon>
        <taxon>Ericales</taxon>
        <taxon>Ericaceae</taxon>
        <taxon>Ericoideae</taxon>
        <taxon>Rhodoreae</taxon>
        <taxon>Rhododendron</taxon>
    </lineage>
</organism>
<evidence type="ECO:0000313" key="1">
    <source>
        <dbReference type="EMBL" id="KAI8535376.1"/>
    </source>
</evidence>
<gene>
    <name evidence="1" type="ORF">RHMOL_Rhmol10G0169400</name>
</gene>
<accession>A0ACC0M2Z6</accession>